<evidence type="ECO:0000313" key="1">
    <source>
        <dbReference type="EMBL" id="CEK60417.1"/>
    </source>
</evidence>
<protein>
    <submittedName>
        <fullName evidence="1">Uncharacterized protein</fullName>
    </submittedName>
</protein>
<proteinExistence type="predicted"/>
<name>A0A0B6YWA5_9EUPU</name>
<accession>A0A0B6YWA5</accession>
<reference evidence="1" key="1">
    <citation type="submission" date="2014-12" db="EMBL/GenBank/DDBJ databases">
        <title>Insight into the proteome of Arion vulgaris.</title>
        <authorList>
            <person name="Aradska J."/>
            <person name="Bulat T."/>
            <person name="Smidak R."/>
            <person name="Sarate P."/>
            <person name="Gangsoo J."/>
            <person name="Sialana F."/>
            <person name="Bilban M."/>
            <person name="Lubec G."/>
        </authorList>
    </citation>
    <scope>NUCLEOTIDE SEQUENCE</scope>
    <source>
        <tissue evidence="1">Skin</tissue>
    </source>
</reference>
<dbReference type="EMBL" id="HACG01013552">
    <property type="protein sequence ID" value="CEK60417.1"/>
    <property type="molecule type" value="Transcribed_RNA"/>
</dbReference>
<sequence length="71" mass="7956">GAFDELSMIIKNSNVNVVPCIQYTADQDSVQVTDIVDNLSKRTQAKYIIPLMSRDSLNALMSEVFIRSNSF</sequence>
<gene>
    <name evidence="1" type="primary">ORF39325</name>
</gene>
<feature type="non-terminal residue" evidence="1">
    <location>
        <position position="1"/>
    </location>
</feature>
<feature type="non-terminal residue" evidence="1">
    <location>
        <position position="71"/>
    </location>
</feature>
<dbReference type="AlphaFoldDB" id="A0A0B6YWA5"/>
<organism evidence="1">
    <name type="scientific">Arion vulgaris</name>
    <dbReference type="NCBI Taxonomy" id="1028688"/>
    <lineage>
        <taxon>Eukaryota</taxon>
        <taxon>Metazoa</taxon>
        <taxon>Spiralia</taxon>
        <taxon>Lophotrochozoa</taxon>
        <taxon>Mollusca</taxon>
        <taxon>Gastropoda</taxon>
        <taxon>Heterobranchia</taxon>
        <taxon>Euthyneura</taxon>
        <taxon>Panpulmonata</taxon>
        <taxon>Eupulmonata</taxon>
        <taxon>Stylommatophora</taxon>
        <taxon>Helicina</taxon>
        <taxon>Arionoidea</taxon>
        <taxon>Arionidae</taxon>
        <taxon>Arion</taxon>
    </lineage>
</organism>